<evidence type="ECO:0000256" key="1">
    <source>
        <dbReference type="SAM" id="MobiDB-lite"/>
    </source>
</evidence>
<dbReference type="EMBL" id="SMCO01000001">
    <property type="protein sequence ID" value="TCV90127.1"/>
    <property type="molecule type" value="Genomic_DNA"/>
</dbReference>
<dbReference type="AlphaFoldDB" id="A0A4R3YDE5"/>
<dbReference type="Proteomes" id="UP000295367">
    <property type="component" value="Unassembled WGS sequence"/>
</dbReference>
<evidence type="ECO:0000259" key="3">
    <source>
        <dbReference type="Pfam" id="PF13511"/>
    </source>
</evidence>
<comment type="caution">
    <text evidence="4">The sequence shown here is derived from an EMBL/GenBank/DDBJ whole genome shotgun (WGS) entry which is preliminary data.</text>
</comment>
<feature type="compositionally biased region" description="Low complexity" evidence="1">
    <location>
        <begin position="49"/>
        <end position="68"/>
    </location>
</feature>
<evidence type="ECO:0000256" key="2">
    <source>
        <dbReference type="SAM" id="SignalP"/>
    </source>
</evidence>
<feature type="chain" id="PRO_5020321218" evidence="2">
    <location>
        <begin position="20"/>
        <end position="153"/>
    </location>
</feature>
<sequence length="153" mass="16951">MKKLLLPLLLSLMVGSAYGGVYKWVDSKGEVHYGDQPPPSNKTQKLNIDTPAPSASSAADTKASPAKTMNDKEVDFRKRRVEAAEAQKKQDQAAIESKQKQENCNNARGNVRSLQEGGRVVKFDDKGERVYLDDAARQKSLENAKKAVEDWCK</sequence>
<dbReference type="InterPro" id="IPR025392">
    <property type="entry name" value="DUF4124"/>
</dbReference>
<protein>
    <submittedName>
        <fullName evidence="4">Uncharacterized protein DUF4124</fullName>
    </submittedName>
</protein>
<dbReference type="Pfam" id="PF13511">
    <property type="entry name" value="DUF4124"/>
    <property type="match status" value="1"/>
</dbReference>
<feature type="region of interest" description="Disordered" evidence="1">
    <location>
        <begin position="29"/>
        <end position="116"/>
    </location>
</feature>
<reference evidence="4 5" key="1">
    <citation type="submission" date="2019-03" db="EMBL/GenBank/DDBJ databases">
        <title>Genomic Encyclopedia of Type Strains, Phase IV (KMG-IV): sequencing the most valuable type-strain genomes for metagenomic binning, comparative biology and taxonomic classification.</title>
        <authorList>
            <person name="Goeker M."/>
        </authorList>
    </citation>
    <scope>NUCLEOTIDE SEQUENCE [LARGE SCALE GENOMIC DNA]</scope>
    <source>
        <strain evidence="4 5">DSM 100309</strain>
    </source>
</reference>
<keyword evidence="5" id="KW-1185">Reference proteome</keyword>
<keyword evidence="2" id="KW-0732">Signal</keyword>
<evidence type="ECO:0000313" key="5">
    <source>
        <dbReference type="Proteomes" id="UP000295367"/>
    </source>
</evidence>
<feature type="signal peptide" evidence="2">
    <location>
        <begin position="1"/>
        <end position="19"/>
    </location>
</feature>
<feature type="compositionally biased region" description="Basic and acidic residues" evidence="1">
    <location>
        <begin position="69"/>
        <end position="101"/>
    </location>
</feature>
<accession>A0A4R3YDE5</accession>
<name>A0A4R3YDE5_9PROT</name>
<proteinExistence type="predicted"/>
<feature type="domain" description="DUF4124" evidence="3">
    <location>
        <begin position="8"/>
        <end position="59"/>
    </location>
</feature>
<dbReference type="OrthoDB" id="8794394at2"/>
<gene>
    <name evidence="4" type="ORF">EDC63_10194</name>
</gene>
<evidence type="ECO:0000313" key="4">
    <source>
        <dbReference type="EMBL" id="TCV90127.1"/>
    </source>
</evidence>
<dbReference type="RefSeq" id="WP_124947896.1">
    <property type="nucleotide sequence ID" value="NZ_BHVT01000073.1"/>
</dbReference>
<organism evidence="4 5">
    <name type="scientific">Sulfurirhabdus autotrophica</name>
    <dbReference type="NCBI Taxonomy" id="1706046"/>
    <lineage>
        <taxon>Bacteria</taxon>
        <taxon>Pseudomonadati</taxon>
        <taxon>Pseudomonadota</taxon>
        <taxon>Betaproteobacteria</taxon>
        <taxon>Nitrosomonadales</taxon>
        <taxon>Sulfuricellaceae</taxon>
        <taxon>Sulfurirhabdus</taxon>
    </lineage>
</organism>